<name>A0A7S8HAH5_9HYPH</name>
<evidence type="ECO:0000259" key="3">
    <source>
        <dbReference type="Pfam" id="PF00724"/>
    </source>
</evidence>
<dbReference type="Pfam" id="PF00724">
    <property type="entry name" value="Oxidored_FMN"/>
    <property type="match status" value="1"/>
</dbReference>
<dbReference type="Gene3D" id="3.20.20.70">
    <property type="entry name" value="Aldolase class I"/>
    <property type="match status" value="1"/>
</dbReference>
<dbReference type="AlphaFoldDB" id="A0A7S8HAH5"/>
<keyword evidence="5" id="KW-1185">Reference proteome</keyword>
<accession>A0A7S8HAH5</accession>
<gene>
    <name evidence="4" type="ORF">HW532_01055</name>
</gene>
<sequence length="410" mass="43732">MGSSIRDSLTLPNGVELGNRIVKSAMSEALGDERNDPTDGLIDLFERWGRGGAGMLITGNTPVDRDHLEHAANVVLDGKTDRDRMRRLATAARSGGARALVQIAHGGRQTPAAVNPHPLSISGRPLDLPGYGTPRAAEEGELEVVVAQFARSAGLAMEAGFDGVEIHAAHGYLLSSALSPRINTRTDRWGGSLRNRSRLLRQVVRAVRAEVGPGAIVAVKLNSSDFQKGGFSHEDSIAVARMLEAEHVDLVEISGGNFETPVAYRHAAVAQGTARREAYFLDYARDIKAALAIPVMVTGGFRSASAMNEALAAGATDLIGAGRPFIADPDFPQKMFDGAIDMAPAPERDFPAADTLPRGAVLNWFCHQLALWGRDGAPDLDLALLDGHERYLAMLEEATGRLLAARRVAS</sequence>
<dbReference type="Proteomes" id="UP000593594">
    <property type="component" value="Chromosome"/>
</dbReference>
<dbReference type="KEGG" id="kmn:HW532_01055"/>
<dbReference type="RefSeq" id="WP_213162664.1">
    <property type="nucleotide sequence ID" value="NZ_CP058214.1"/>
</dbReference>
<dbReference type="EMBL" id="CP058214">
    <property type="protein sequence ID" value="QPC41446.1"/>
    <property type="molecule type" value="Genomic_DNA"/>
</dbReference>
<dbReference type="PANTHER" id="PTHR43656">
    <property type="entry name" value="BINDING OXIDOREDUCTASE, PUTATIVE (AFU_ORTHOLOGUE AFUA_2G08260)-RELATED"/>
    <property type="match status" value="1"/>
</dbReference>
<evidence type="ECO:0000256" key="2">
    <source>
        <dbReference type="ARBA" id="ARBA00023002"/>
    </source>
</evidence>
<dbReference type="PANTHER" id="PTHR43656:SF2">
    <property type="entry name" value="BINDING OXIDOREDUCTASE, PUTATIVE (AFU_ORTHOLOGUE AFUA_2G08260)-RELATED"/>
    <property type="match status" value="1"/>
</dbReference>
<evidence type="ECO:0000256" key="1">
    <source>
        <dbReference type="ARBA" id="ARBA00022630"/>
    </source>
</evidence>
<evidence type="ECO:0000313" key="4">
    <source>
        <dbReference type="EMBL" id="QPC41446.1"/>
    </source>
</evidence>
<dbReference type="InterPro" id="IPR051799">
    <property type="entry name" value="NADH_flavin_oxidoreductase"/>
</dbReference>
<dbReference type="GO" id="GO:0010181">
    <property type="term" value="F:FMN binding"/>
    <property type="evidence" value="ECO:0007669"/>
    <property type="project" value="InterPro"/>
</dbReference>
<dbReference type="InterPro" id="IPR001155">
    <property type="entry name" value="OxRdtase_FMN_N"/>
</dbReference>
<dbReference type="InterPro" id="IPR013785">
    <property type="entry name" value="Aldolase_TIM"/>
</dbReference>
<dbReference type="GO" id="GO:0016491">
    <property type="term" value="F:oxidoreductase activity"/>
    <property type="evidence" value="ECO:0007669"/>
    <property type="project" value="UniProtKB-KW"/>
</dbReference>
<keyword evidence="1" id="KW-0285">Flavoprotein</keyword>
<reference evidence="4 5" key="1">
    <citation type="submission" date="2020-06" db="EMBL/GenBank/DDBJ databases">
        <title>Genome sequence of 2 isolates from Red Sea Mangroves.</title>
        <authorList>
            <person name="Sefrji F."/>
            <person name="Michoud G."/>
            <person name="Merlino G."/>
            <person name="Daffonchio D."/>
        </authorList>
    </citation>
    <scope>NUCLEOTIDE SEQUENCE [LARGE SCALE GENOMIC DNA]</scope>
    <source>
        <strain evidence="4 5">R1DC25</strain>
    </source>
</reference>
<evidence type="ECO:0000313" key="5">
    <source>
        <dbReference type="Proteomes" id="UP000593594"/>
    </source>
</evidence>
<protein>
    <submittedName>
        <fullName evidence="4">NADH:flavin oxidoreductase/NADH oxidase family protein</fullName>
    </submittedName>
</protein>
<proteinExistence type="predicted"/>
<organism evidence="4 5">
    <name type="scientific">Kaustia mangrovi</name>
    <dbReference type="NCBI Taxonomy" id="2593653"/>
    <lineage>
        <taxon>Bacteria</taxon>
        <taxon>Pseudomonadati</taxon>
        <taxon>Pseudomonadota</taxon>
        <taxon>Alphaproteobacteria</taxon>
        <taxon>Hyphomicrobiales</taxon>
        <taxon>Parvibaculaceae</taxon>
        <taxon>Kaustia</taxon>
    </lineage>
</organism>
<dbReference type="CDD" id="cd04733">
    <property type="entry name" value="OYE_like_2_FMN"/>
    <property type="match status" value="1"/>
</dbReference>
<dbReference type="SUPFAM" id="SSF51395">
    <property type="entry name" value="FMN-linked oxidoreductases"/>
    <property type="match status" value="1"/>
</dbReference>
<keyword evidence="2" id="KW-0560">Oxidoreductase</keyword>
<feature type="domain" description="NADH:flavin oxidoreductase/NADH oxidase N-terminal" evidence="3">
    <location>
        <begin position="15"/>
        <end position="336"/>
    </location>
</feature>